<feature type="region of interest" description="Disordered" evidence="1">
    <location>
        <begin position="23"/>
        <end position="52"/>
    </location>
</feature>
<proteinExistence type="predicted"/>
<sequence length="100" mass="10999">MCFKLDNGSELFSVQDMQKLKKSASGRMGSKHWVDVKASSPVARDGKEEGHGCGCDENCGCNGKCVTCKCAEKHEWQGFEHDAGKNRGQCVVWADMRTGR</sequence>
<comment type="caution">
    <text evidence="2">The sequence shown here is derived from an EMBL/GenBank/DDBJ whole genome shotgun (WGS) entry which is preliminary data.</text>
</comment>
<protein>
    <submittedName>
        <fullName evidence="2">Uncharacterized protein</fullName>
    </submittedName>
</protein>
<evidence type="ECO:0000313" key="2">
    <source>
        <dbReference type="EMBL" id="MBE1426201.1"/>
    </source>
</evidence>
<dbReference type="EMBL" id="JADBGG010000023">
    <property type="protein sequence ID" value="MBE1426201.1"/>
    <property type="molecule type" value="Genomic_DNA"/>
</dbReference>
<accession>A0ABR9H657</accession>
<dbReference type="RefSeq" id="WP_192624232.1">
    <property type="nucleotide sequence ID" value="NZ_JADBGG010000023.1"/>
</dbReference>
<dbReference type="Proteomes" id="UP000639010">
    <property type="component" value="Unassembled WGS sequence"/>
</dbReference>
<reference evidence="2 3" key="1">
    <citation type="submission" date="2020-10" db="EMBL/GenBank/DDBJ databases">
        <title>Genomic Encyclopedia of Type Strains, Phase IV (KMG-IV): sequencing the most valuable type-strain genomes for metagenomic binning, comparative biology and taxonomic classification.</title>
        <authorList>
            <person name="Goeker M."/>
        </authorList>
    </citation>
    <scope>NUCLEOTIDE SEQUENCE [LARGE SCALE GENOMIC DNA]</scope>
    <source>
        <strain evidence="2 3">DSM 4194</strain>
    </source>
</reference>
<organism evidence="2 3">
    <name type="scientific">Desulfomicrobium macestii</name>
    <dbReference type="NCBI Taxonomy" id="90731"/>
    <lineage>
        <taxon>Bacteria</taxon>
        <taxon>Pseudomonadati</taxon>
        <taxon>Thermodesulfobacteriota</taxon>
        <taxon>Desulfovibrionia</taxon>
        <taxon>Desulfovibrionales</taxon>
        <taxon>Desulfomicrobiaceae</taxon>
        <taxon>Desulfomicrobium</taxon>
    </lineage>
</organism>
<evidence type="ECO:0000313" key="3">
    <source>
        <dbReference type="Proteomes" id="UP000639010"/>
    </source>
</evidence>
<name>A0ABR9H657_9BACT</name>
<evidence type="ECO:0000256" key="1">
    <source>
        <dbReference type="SAM" id="MobiDB-lite"/>
    </source>
</evidence>
<keyword evidence="3" id="KW-1185">Reference proteome</keyword>
<gene>
    <name evidence="2" type="ORF">H4684_002865</name>
</gene>